<keyword evidence="3" id="KW-1185">Reference proteome</keyword>
<accession>A0A0C3GY71</accession>
<reference evidence="3" key="2">
    <citation type="submission" date="2015-01" db="EMBL/GenBank/DDBJ databases">
        <title>Evolutionary Origins and Diversification of the Mycorrhizal Mutualists.</title>
        <authorList>
            <consortium name="DOE Joint Genome Institute"/>
            <consortium name="Mycorrhizal Genomics Consortium"/>
            <person name="Kohler A."/>
            <person name="Kuo A."/>
            <person name="Nagy L.G."/>
            <person name="Floudas D."/>
            <person name="Copeland A."/>
            <person name="Barry K.W."/>
            <person name="Cichocki N."/>
            <person name="Veneault-Fourrey C."/>
            <person name="LaButti K."/>
            <person name="Lindquist E.A."/>
            <person name="Lipzen A."/>
            <person name="Lundell T."/>
            <person name="Morin E."/>
            <person name="Murat C."/>
            <person name="Riley R."/>
            <person name="Ohm R."/>
            <person name="Sun H."/>
            <person name="Tunlid A."/>
            <person name="Henrissat B."/>
            <person name="Grigoriev I.V."/>
            <person name="Hibbett D.S."/>
            <person name="Martin F."/>
        </authorList>
    </citation>
    <scope>NUCLEOTIDE SEQUENCE [LARGE SCALE GENOMIC DNA]</scope>
    <source>
        <strain evidence="3">Zn</strain>
    </source>
</reference>
<organism evidence="2 3">
    <name type="scientific">Oidiodendron maius (strain Zn)</name>
    <dbReference type="NCBI Taxonomy" id="913774"/>
    <lineage>
        <taxon>Eukaryota</taxon>
        <taxon>Fungi</taxon>
        <taxon>Dikarya</taxon>
        <taxon>Ascomycota</taxon>
        <taxon>Pezizomycotina</taxon>
        <taxon>Leotiomycetes</taxon>
        <taxon>Leotiomycetes incertae sedis</taxon>
        <taxon>Myxotrichaceae</taxon>
        <taxon>Oidiodendron</taxon>
    </lineage>
</organism>
<protein>
    <submittedName>
        <fullName evidence="2">Uncharacterized protein</fullName>
    </submittedName>
</protein>
<dbReference type="AlphaFoldDB" id="A0A0C3GY71"/>
<feature type="compositionally biased region" description="Basic and acidic residues" evidence="1">
    <location>
        <begin position="442"/>
        <end position="469"/>
    </location>
</feature>
<feature type="compositionally biased region" description="Polar residues" evidence="1">
    <location>
        <begin position="217"/>
        <end position="227"/>
    </location>
</feature>
<dbReference type="HOGENOM" id="CLU_565107_0_0_1"/>
<feature type="compositionally biased region" description="Low complexity" evidence="1">
    <location>
        <begin position="203"/>
        <end position="216"/>
    </location>
</feature>
<dbReference type="Proteomes" id="UP000054321">
    <property type="component" value="Unassembled WGS sequence"/>
</dbReference>
<evidence type="ECO:0000256" key="1">
    <source>
        <dbReference type="SAM" id="MobiDB-lite"/>
    </source>
</evidence>
<dbReference type="EMBL" id="KN832885">
    <property type="protein sequence ID" value="KIM96104.1"/>
    <property type="molecule type" value="Genomic_DNA"/>
</dbReference>
<gene>
    <name evidence="2" type="ORF">OIDMADRAFT_33488</name>
</gene>
<feature type="region of interest" description="Disordered" evidence="1">
    <location>
        <begin position="17"/>
        <end position="70"/>
    </location>
</feature>
<sequence length="483" mass="51109">MTLLRIEGVAVGASLTRVASPSASGDNTLSSSSVSGDNLENKSPVALGDTTPKGSPIVSGESPEKDSAIVSGDTTLKGKTAAQDKSLLKADIYKQPYFLAIDDFEGDSPGPSSRKLFYEDVLSQGGLNEGIPLQRLSLPILPASIYKRITAEDFYSDPDTSTVDEMKWKKGKRKAKKGSDATVAGPSGTSITQDEAPAAAIPQAQVSTTAAASQVQDPATASPSQVQDPVPFTTITPAQASANAAANNVGVALATANVLAAVAASLASSSISSQANPTADSGDSGIPEPSMPEFCFPGYGDIPNITGEAQVWYTGVRHMLLWGVNDMNFADGKYKDVITHSYPLRDSLNKIMWDPCLTRPESSTLVKLGRIYARAQGDSRSIPGTLINRAYIRTVGLDSLSATLAAIFQAEAARRKPHKRPIRHTPETMKLVYATIARLEGEEAQRQAEEEARKKAEEEEKIAKAEAKKSKGRGKGKGKEKAT</sequence>
<feature type="region of interest" description="Disordered" evidence="1">
    <location>
        <begin position="271"/>
        <end position="290"/>
    </location>
</feature>
<proteinExistence type="predicted"/>
<name>A0A0C3GY71_OIDMZ</name>
<evidence type="ECO:0000313" key="3">
    <source>
        <dbReference type="Proteomes" id="UP000054321"/>
    </source>
</evidence>
<feature type="region of interest" description="Disordered" evidence="1">
    <location>
        <begin position="442"/>
        <end position="483"/>
    </location>
</feature>
<feature type="region of interest" description="Disordered" evidence="1">
    <location>
        <begin position="171"/>
        <end position="230"/>
    </location>
</feature>
<evidence type="ECO:0000313" key="2">
    <source>
        <dbReference type="EMBL" id="KIM96104.1"/>
    </source>
</evidence>
<feature type="compositionally biased region" description="Polar residues" evidence="1">
    <location>
        <begin position="17"/>
        <end position="38"/>
    </location>
</feature>
<reference evidence="2 3" key="1">
    <citation type="submission" date="2014-04" db="EMBL/GenBank/DDBJ databases">
        <authorList>
            <consortium name="DOE Joint Genome Institute"/>
            <person name="Kuo A."/>
            <person name="Martino E."/>
            <person name="Perotto S."/>
            <person name="Kohler A."/>
            <person name="Nagy L.G."/>
            <person name="Floudas D."/>
            <person name="Copeland A."/>
            <person name="Barry K.W."/>
            <person name="Cichocki N."/>
            <person name="Veneault-Fourrey C."/>
            <person name="LaButti K."/>
            <person name="Lindquist E.A."/>
            <person name="Lipzen A."/>
            <person name="Lundell T."/>
            <person name="Morin E."/>
            <person name="Murat C."/>
            <person name="Sun H."/>
            <person name="Tunlid A."/>
            <person name="Henrissat B."/>
            <person name="Grigoriev I.V."/>
            <person name="Hibbett D.S."/>
            <person name="Martin F."/>
            <person name="Nordberg H.P."/>
            <person name="Cantor M.N."/>
            <person name="Hua S.X."/>
        </authorList>
    </citation>
    <scope>NUCLEOTIDE SEQUENCE [LARGE SCALE GENOMIC DNA]</scope>
    <source>
        <strain evidence="2 3">Zn</strain>
    </source>
</reference>
<dbReference type="InParanoid" id="A0A0C3GY71"/>
<dbReference type="OrthoDB" id="10589815at2759"/>